<proteinExistence type="inferred from homology"/>
<evidence type="ECO:0000256" key="5">
    <source>
        <dbReference type="ARBA" id="ARBA00022741"/>
    </source>
</evidence>
<organism evidence="12 13">
    <name type="scientific">Halalkalibacter alkalisediminis</name>
    <dbReference type="NCBI Taxonomy" id="935616"/>
    <lineage>
        <taxon>Bacteria</taxon>
        <taxon>Bacillati</taxon>
        <taxon>Bacillota</taxon>
        <taxon>Bacilli</taxon>
        <taxon>Bacillales</taxon>
        <taxon>Bacillaceae</taxon>
        <taxon>Halalkalibacter</taxon>
    </lineage>
</organism>
<evidence type="ECO:0000256" key="9">
    <source>
        <dbReference type="ARBA" id="ARBA00023065"/>
    </source>
</evidence>
<reference evidence="12 13" key="1">
    <citation type="submission" date="2024-09" db="EMBL/GenBank/DDBJ databases">
        <authorList>
            <person name="Sun Q."/>
            <person name="Mori K."/>
        </authorList>
    </citation>
    <scope>NUCLEOTIDE SEQUENCE [LARGE SCALE GENOMIC DNA]</scope>
    <source>
        <strain evidence="12 13">NCAIM B.02301</strain>
    </source>
</reference>
<evidence type="ECO:0000313" key="12">
    <source>
        <dbReference type="EMBL" id="MFC0561892.1"/>
    </source>
</evidence>
<dbReference type="NCBIfam" id="TIGR00681">
    <property type="entry name" value="kdpC"/>
    <property type="match status" value="1"/>
</dbReference>
<evidence type="ECO:0000256" key="10">
    <source>
        <dbReference type="ARBA" id="ARBA00023136"/>
    </source>
</evidence>
<keyword evidence="5 11" id="KW-0547">Nucleotide-binding</keyword>
<evidence type="ECO:0000256" key="11">
    <source>
        <dbReference type="HAMAP-Rule" id="MF_00276"/>
    </source>
</evidence>
<comment type="subunit">
    <text evidence="11">The system is composed of three essential subunits: KdpA, KdpB and KdpC.</text>
</comment>
<evidence type="ECO:0000256" key="8">
    <source>
        <dbReference type="ARBA" id="ARBA00022989"/>
    </source>
</evidence>
<dbReference type="HAMAP" id="MF_00276">
    <property type="entry name" value="KdpC"/>
    <property type="match status" value="1"/>
</dbReference>
<dbReference type="EMBL" id="JBHLTR010000082">
    <property type="protein sequence ID" value="MFC0561892.1"/>
    <property type="molecule type" value="Genomic_DNA"/>
</dbReference>
<keyword evidence="10 11" id="KW-0472">Membrane</keyword>
<keyword evidence="9 11" id="KW-0406">Ion transport</keyword>
<comment type="caution">
    <text evidence="12">The sequence shown here is derived from an EMBL/GenBank/DDBJ whole genome shotgun (WGS) entry which is preliminary data.</text>
</comment>
<evidence type="ECO:0000256" key="7">
    <source>
        <dbReference type="ARBA" id="ARBA00022958"/>
    </source>
</evidence>
<dbReference type="PANTHER" id="PTHR30042:SF2">
    <property type="entry name" value="POTASSIUM-TRANSPORTING ATPASE KDPC SUBUNIT"/>
    <property type="match status" value="1"/>
</dbReference>
<comment type="subcellular location">
    <subcellularLocation>
        <location evidence="11">Cell membrane</location>
        <topology evidence="11">Single-pass membrane protein</topology>
    </subcellularLocation>
</comment>
<keyword evidence="6 11" id="KW-0067">ATP-binding</keyword>
<evidence type="ECO:0000313" key="13">
    <source>
        <dbReference type="Proteomes" id="UP001589833"/>
    </source>
</evidence>
<dbReference type="Proteomes" id="UP001589833">
    <property type="component" value="Unassembled WGS sequence"/>
</dbReference>
<keyword evidence="7 11" id="KW-0630">Potassium</keyword>
<evidence type="ECO:0000256" key="3">
    <source>
        <dbReference type="ARBA" id="ARBA00022538"/>
    </source>
</evidence>
<evidence type="ECO:0000256" key="1">
    <source>
        <dbReference type="ARBA" id="ARBA00022448"/>
    </source>
</evidence>
<keyword evidence="2 11" id="KW-1003">Cell membrane</keyword>
<comment type="function">
    <text evidence="11">Part of the high-affinity ATP-driven potassium transport (or Kdp) system, which catalyzes the hydrolysis of ATP coupled with the electrogenic transport of potassium into the cytoplasm. This subunit acts as a catalytic chaperone that increases the ATP-binding affinity of the ATP-hydrolyzing subunit KdpB by the formation of a transient KdpB/KdpC/ATP ternary complex.</text>
</comment>
<name>A0ABV6NNP7_9BACI</name>
<keyword evidence="1 11" id="KW-0813">Transport</keyword>
<dbReference type="NCBIfam" id="NF001454">
    <property type="entry name" value="PRK00315.1"/>
    <property type="match status" value="1"/>
</dbReference>
<evidence type="ECO:0000256" key="4">
    <source>
        <dbReference type="ARBA" id="ARBA00022692"/>
    </source>
</evidence>
<evidence type="ECO:0000256" key="6">
    <source>
        <dbReference type="ARBA" id="ARBA00022840"/>
    </source>
</evidence>
<dbReference type="PIRSF" id="PIRSF001296">
    <property type="entry name" value="K_ATPase_KdpC"/>
    <property type="match status" value="1"/>
</dbReference>
<dbReference type="RefSeq" id="WP_273844027.1">
    <property type="nucleotide sequence ID" value="NZ_JAQQWT010000007.1"/>
</dbReference>
<keyword evidence="4 11" id="KW-0812">Transmembrane</keyword>
<keyword evidence="3 11" id="KW-0633">Potassium transport</keyword>
<protein>
    <recommendedName>
        <fullName evidence="11">Potassium-transporting ATPase KdpC subunit</fullName>
    </recommendedName>
    <alternativeName>
        <fullName evidence="11">ATP phosphohydrolase [potassium-transporting] C chain</fullName>
    </alternativeName>
    <alternativeName>
        <fullName evidence="11">Potassium-binding and translocating subunit C</fullName>
    </alternativeName>
    <alternativeName>
        <fullName evidence="11">Potassium-translocating ATPase C chain</fullName>
    </alternativeName>
</protein>
<gene>
    <name evidence="11 12" type="primary">kdpC</name>
    <name evidence="12" type="ORF">ACFFH4_23700</name>
</gene>
<dbReference type="Pfam" id="PF02669">
    <property type="entry name" value="KdpC"/>
    <property type="match status" value="1"/>
</dbReference>
<keyword evidence="8 11" id="KW-1133">Transmembrane helix</keyword>
<keyword evidence="13" id="KW-1185">Reference proteome</keyword>
<dbReference type="PANTHER" id="PTHR30042">
    <property type="entry name" value="POTASSIUM-TRANSPORTING ATPASE C CHAIN"/>
    <property type="match status" value="1"/>
</dbReference>
<accession>A0ABV6NNP7</accession>
<evidence type="ECO:0000256" key="2">
    <source>
        <dbReference type="ARBA" id="ARBA00022475"/>
    </source>
</evidence>
<sequence length="196" mass="21381">MSIRGSVKSMVGTIIRASFLLMLVAGLLYPVAVTGIAQAVLPDQANGSLIYNENNEVIGSELIGQSFNSPFYFHGRVSSIEYDAMGSGSENYGPSNIEMIERTTQLVEQWESNNPQVPVQELPIDLVTNSASGLDPHISPAAAYAQVPRISDNTGIFEQDLFRLIVEHTEGRELGLFGEQRVNVLLLNLSLSELIE</sequence>
<dbReference type="InterPro" id="IPR003820">
    <property type="entry name" value="KdpC"/>
</dbReference>
<comment type="similarity">
    <text evidence="11">Belongs to the KdpC family.</text>
</comment>